<feature type="compositionally biased region" description="Basic and acidic residues" evidence="1">
    <location>
        <begin position="80"/>
        <end position="96"/>
    </location>
</feature>
<evidence type="ECO:0000256" key="1">
    <source>
        <dbReference type="SAM" id="MobiDB-lite"/>
    </source>
</evidence>
<feature type="compositionally biased region" description="Low complexity" evidence="1">
    <location>
        <begin position="152"/>
        <end position="161"/>
    </location>
</feature>
<dbReference type="EMBL" id="JAZHXJ010000277">
    <property type="protein sequence ID" value="KAL1866068.1"/>
    <property type="molecule type" value="Genomic_DNA"/>
</dbReference>
<evidence type="ECO:0000313" key="3">
    <source>
        <dbReference type="Proteomes" id="UP001586593"/>
    </source>
</evidence>
<dbReference type="Proteomes" id="UP001586593">
    <property type="component" value="Unassembled WGS sequence"/>
</dbReference>
<accession>A0ABR3WR92</accession>
<feature type="compositionally biased region" description="Polar residues" evidence="1">
    <location>
        <begin position="25"/>
        <end position="42"/>
    </location>
</feature>
<reference evidence="2 3" key="1">
    <citation type="journal article" date="2024" name="Commun. Biol.">
        <title>Comparative genomic analysis of thermophilic fungi reveals convergent evolutionary adaptations and gene losses.</title>
        <authorList>
            <person name="Steindorff A.S."/>
            <person name="Aguilar-Pontes M.V."/>
            <person name="Robinson A.J."/>
            <person name="Andreopoulos B."/>
            <person name="LaButti K."/>
            <person name="Kuo A."/>
            <person name="Mondo S."/>
            <person name="Riley R."/>
            <person name="Otillar R."/>
            <person name="Haridas S."/>
            <person name="Lipzen A."/>
            <person name="Grimwood J."/>
            <person name="Schmutz J."/>
            <person name="Clum A."/>
            <person name="Reid I.D."/>
            <person name="Moisan M.C."/>
            <person name="Butler G."/>
            <person name="Nguyen T.T.M."/>
            <person name="Dewar K."/>
            <person name="Conant G."/>
            <person name="Drula E."/>
            <person name="Henrissat B."/>
            <person name="Hansel C."/>
            <person name="Singer S."/>
            <person name="Hutchinson M.I."/>
            <person name="de Vries R.P."/>
            <person name="Natvig D.O."/>
            <person name="Powell A.J."/>
            <person name="Tsang A."/>
            <person name="Grigoriev I.V."/>
        </authorList>
    </citation>
    <scope>NUCLEOTIDE SEQUENCE [LARGE SCALE GENOMIC DNA]</scope>
    <source>
        <strain evidence="2 3">ATCC 24622</strain>
    </source>
</reference>
<keyword evidence="3" id="KW-1185">Reference proteome</keyword>
<feature type="region of interest" description="Disordered" evidence="1">
    <location>
        <begin position="1"/>
        <end position="116"/>
    </location>
</feature>
<protein>
    <recommendedName>
        <fullName evidence="4">Clr5 domain-containing protein</fullName>
    </recommendedName>
</protein>
<sequence>MESAVGDPAHHDQADAGRADHEQATTDQMDNDQAGNGQTSNDQTERDQTSTRPANDGRAACSAVPPQDMAEAGQQAHLPTDARPKDSETPLPRETKTTTTTTTTTTIRWPDDMPWQERRRLVKQYLKHGDFRRLAADVAQFDKGPKDVDEPAAQAAATSAQGDEKPDGRSEDDETSNDRPEDSGDLPPRQMLATVLFPAGMSWEERRRHTEQYLQDCELRALTVRDAGFNLGLQTPGEQPAGAPITSSDRDDEKPDGRSQALAASPPRQMPAAMQLPADVPWEGRQRHTEQDEKDRELRALTARNTRFNKSVAQATSSDQNNEGEPAGVTSRTRKSGKRIQCEPTSAACRRNLDILLISAGKQGPTCSRPVDSADRVPGATIQTTSVAISLGTVMSGACPQRSRMKQDLPFCLLCLISPVLVLYLARSGLRQRCFIPTRQWF</sequence>
<proteinExistence type="predicted"/>
<feature type="region of interest" description="Disordered" evidence="1">
    <location>
        <begin position="230"/>
        <end position="274"/>
    </location>
</feature>
<feature type="compositionally biased region" description="Basic and acidic residues" evidence="1">
    <location>
        <begin position="248"/>
        <end position="257"/>
    </location>
</feature>
<feature type="compositionally biased region" description="Polar residues" evidence="1">
    <location>
        <begin position="303"/>
        <end position="323"/>
    </location>
</feature>
<feature type="region of interest" description="Disordered" evidence="1">
    <location>
        <begin position="142"/>
        <end position="192"/>
    </location>
</feature>
<organism evidence="2 3">
    <name type="scientific">Phialemonium thermophilum</name>
    <dbReference type="NCBI Taxonomy" id="223376"/>
    <lineage>
        <taxon>Eukaryota</taxon>
        <taxon>Fungi</taxon>
        <taxon>Dikarya</taxon>
        <taxon>Ascomycota</taxon>
        <taxon>Pezizomycotina</taxon>
        <taxon>Sordariomycetes</taxon>
        <taxon>Sordariomycetidae</taxon>
        <taxon>Cephalothecales</taxon>
        <taxon>Cephalothecaceae</taxon>
        <taxon>Phialemonium</taxon>
    </lineage>
</organism>
<gene>
    <name evidence="2" type="ORF">VTK73DRAFT_4919</name>
</gene>
<comment type="caution">
    <text evidence="2">The sequence shown here is derived from an EMBL/GenBank/DDBJ whole genome shotgun (WGS) entry which is preliminary data.</text>
</comment>
<name>A0ABR3WR92_9PEZI</name>
<evidence type="ECO:0008006" key="4">
    <source>
        <dbReference type="Google" id="ProtNLM"/>
    </source>
</evidence>
<evidence type="ECO:0000313" key="2">
    <source>
        <dbReference type="EMBL" id="KAL1866068.1"/>
    </source>
</evidence>
<feature type="compositionally biased region" description="Low complexity" evidence="1">
    <location>
        <begin position="97"/>
        <end position="106"/>
    </location>
</feature>
<feature type="compositionally biased region" description="Basic and acidic residues" evidence="1">
    <location>
        <begin position="8"/>
        <end position="24"/>
    </location>
</feature>
<feature type="region of interest" description="Disordered" evidence="1">
    <location>
        <begin position="302"/>
        <end position="342"/>
    </location>
</feature>